<dbReference type="PROSITE" id="PS50184">
    <property type="entry name" value="VWFC_2"/>
    <property type="match status" value="2"/>
</dbReference>
<proteinExistence type="predicted"/>
<reference evidence="2" key="2">
    <citation type="submission" date="2014-03" db="EMBL/GenBank/DDBJ databases">
        <authorList>
            <person name="Genoscope - CEA"/>
        </authorList>
    </citation>
    <scope>NUCLEOTIDE SEQUENCE</scope>
</reference>
<feature type="domain" description="VWFC" evidence="1">
    <location>
        <begin position="67"/>
        <end position="124"/>
    </location>
</feature>
<dbReference type="PaxDb" id="8022-A0A060ZC48"/>
<sequence length="192" mass="21206">MPSYCRNEEGDIFLAAESWKPNTCSSCVCLDGQISCFSESCPPVGCARPVLRKGQCCPYCLDATPRAVCHFNGKTYADEERWDIDSCTHCYCLQGQTLCSTVSCPALPCHQPTIVEGSCCPMCSGVCVCVCVCTRMHACVRVYLLPFTLIASNEFLPPQTYSTHARTHTHTHTHTRVHTPLQNMNCLVINIT</sequence>
<dbReference type="SMART" id="SM00214">
    <property type="entry name" value="VWC"/>
    <property type="match status" value="2"/>
</dbReference>
<dbReference type="PANTHER" id="PTHR46439">
    <property type="entry name" value="CYSTEINE-RICH MOTOR NEURON 1 PROTEIN"/>
    <property type="match status" value="1"/>
</dbReference>
<dbReference type="Proteomes" id="UP000193380">
    <property type="component" value="Unassembled WGS sequence"/>
</dbReference>
<reference evidence="2" key="1">
    <citation type="journal article" date="2014" name="Nat. Commun.">
        <title>The rainbow trout genome provides novel insights into evolution after whole-genome duplication in vertebrates.</title>
        <authorList>
            <person name="Berthelot C."/>
            <person name="Brunet F."/>
            <person name="Chalopin D."/>
            <person name="Juanchich A."/>
            <person name="Bernard M."/>
            <person name="Noel B."/>
            <person name="Bento P."/>
            <person name="Da Silva C."/>
            <person name="Labadie K."/>
            <person name="Alberti A."/>
            <person name="Aury J.M."/>
            <person name="Louis A."/>
            <person name="Dehais P."/>
            <person name="Bardou P."/>
            <person name="Montfort J."/>
            <person name="Klopp C."/>
            <person name="Cabau C."/>
            <person name="Gaspin C."/>
            <person name="Thorgaard G.H."/>
            <person name="Boussaha M."/>
            <person name="Quillet E."/>
            <person name="Guyomard R."/>
            <person name="Galiana D."/>
            <person name="Bobe J."/>
            <person name="Volff J.N."/>
            <person name="Genet C."/>
            <person name="Wincker P."/>
            <person name="Jaillon O."/>
            <person name="Roest Crollius H."/>
            <person name="Guiguen Y."/>
        </authorList>
    </citation>
    <scope>NUCLEOTIDE SEQUENCE [LARGE SCALE GENOMIC DNA]</scope>
</reference>
<dbReference type="InterPro" id="IPR052624">
    <property type="entry name" value="CRIM1"/>
</dbReference>
<dbReference type="PROSITE" id="PS01208">
    <property type="entry name" value="VWFC_1"/>
    <property type="match status" value="1"/>
</dbReference>
<dbReference type="Pfam" id="PF00093">
    <property type="entry name" value="VWC"/>
    <property type="match status" value="2"/>
</dbReference>
<dbReference type="Gene3D" id="6.20.200.20">
    <property type="match status" value="2"/>
</dbReference>
<dbReference type="SUPFAM" id="SSF57603">
    <property type="entry name" value="FnI-like domain"/>
    <property type="match status" value="2"/>
</dbReference>
<dbReference type="InterPro" id="IPR001007">
    <property type="entry name" value="VWF_dom"/>
</dbReference>
<name>A0A060ZC48_ONCMY</name>
<accession>A0A060ZC48</accession>
<dbReference type="GO" id="GO:0005886">
    <property type="term" value="C:plasma membrane"/>
    <property type="evidence" value="ECO:0007669"/>
    <property type="project" value="TreeGrafter"/>
</dbReference>
<organism evidence="2 3">
    <name type="scientific">Oncorhynchus mykiss</name>
    <name type="common">Rainbow trout</name>
    <name type="synonym">Salmo gairdneri</name>
    <dbReference type="NCBI Taxonomy" id="8022"/>
    <lineage>
        <taxon>Eukaryota</taxon>
        <taxon>Metazoa</taxon>
        <taxon>Chordata</taxon>
        <taxon>Craniata</taxon>
        <taxon>Vertebrata</taxon>
        <taxon>Euteleostomi</taxon>
        <taxon>Actinopterygii</taxon>
        <taxon>Neopterygii</taxon>
        <taxon>Teleostei</taxon>
        <taxon>Protacanthopterygii</taxon>
        <taxon>Salmoniformes</taxon>
        <taxon>Salmonidae</taxon>
        <taxon>Salmoninae</taxon>
        <taxon>Oncorhynchus</taxon>
    </lineage>
</organism>
<dbReference type="AlphaFoldDB" id="A0A060ZC48"/>
<feature type="domain" description="VWFC" evidence="1">
    <location>
        <begin position="3"/>
        <end position="61"/>
    </location>
</feature>
<protein>
    <recommendedName>
        <fullName evidence="1">VWFC domain-containing protein</fullName>
    </recommendedName>
</protein>
<evidence type="ECO:0000259" key="1">
    <source>
        <dbReference type="PROSITE" id="PS50184"/>
    </source>
</evidence>
<gene>
    <name evidence="2" type="ORF">GSONMT00050706001</name>
</gene>
<evidence type="ECO:0000313" key="2">
    <source>
        <dbReference type="EMBL" id="CDQ99229.1"/>
    </source>
</evidence>
<dbReference type="PANTHER" id="PTHR46439:SF1">
    <property type="entry name" value="CYSTEINE-RICH MOTOR NEURON 1 PROTEIN"/>
    <property type="match status" value="1"/>
</dbReference>
<evidence type="ECO:0000313" key="3">
    <source>
        <dbReference type="Proteomes" id="UP000193380"/>
    </source>
</evidence>
<dbReference type="EMBL" id="FR944503">
    <property type="protein sequence ID" value="CDQ99229.1"/>
    <property type="molecule type" value="Genomic_DNA"/>
</dbReference>
<dbReference type="STRING" id="8022.A0A060ZC48"/>